<name>F4T2C8_ECOLX</name>
<dbReference type="AlphaFoldDB" id="F4T2C8"/>
<dbReference type="InterPro" id="IPR051043">
    <property type="entry name" value="Sulfatase_Mod_Factor_Kinase"/>
</dbReference>
<dbReference type="PANTHER" id="PTHR23150:SF19">
    <property type="entry name" value="FORMYLGLYCINE-GENERATING ENZYME"/>
    <property type="match status" value="1"/>
</dbReference>
<dbReference type="GO" id="GO:0120147">
    <property type="term" value="F:formylglycine-generating oxidase activity"/>
    <property type="evidence" value="ECO:0007669"/>
    <property type="project" value="TreeGrafter"/>
</dbReference>
<gene>
    <name evidence="2" type="ORF">ECIG_01390</name>
</gene>
<evidence type="ECO:0000313" key="2">
    <source>
        <dbReference type="EMBL" id="EGI14445.1"/>
    </source>
</evidence>
<feature type="domain" description="Sulfatase-modifying factor enzyme-like" evidence="1">
    <location>
        <begin position="38"/>
        <end position="291"/>
    </location>
</feature>
<reference evidence="2 3" key="1">
    <citation type="submission" date="2010-01" db="EMBL/GenBank/DDBJ databases">
        <title>The Genome Sequence of Escherichia coli M605.</title>
        <authorList>
            <consortium name="The Broad Institute Genome Sequencing Platform"/>
            <consortium name="The Broad Institute Genome Sequencing Center for Infectious Disease"/>
            <person name="Feldgarden M."/>
            <person name="Gordon D.M."/>
            <person name="Johnson J.R."/>
            <person name="Johnston B.D."/>
            <person name="Young S."/>
            <person name="Zeng Q."/>
            <person name="Koehrsen M."/>
            <person name="Alvarado L."/>
            <person name="Berlin A.M."/>
            <person name="Borenstein D."/>
            <person name="Chapman S.B."/>
            <person name="Chen Z."/>
            <person name="Engels R."/>
            <person name="Freedman E."/>
            <person name="Gellesch M."/>
            <person name="Goldberg J."/>
            <person name="Griggs A."/>
            <person name="Gujja S."/>
            <person name="Heilman E.R."/>
            <person name="Heiman D.I."/>
            <person name="Hepburn T.A."/>
            <person name="Howarth C."/>
            <person name="Jen D."/>
            <person name="Larson L."/>
            <person name="Lewis B."/>
            <person name="Mehta T."/>
            <person name="Park D."/>
            <person name="Pearson M."/>
            <person name="Richards J."/>
            <person name="Roberts A."/>
            <person name="Saif S."/>
            <person name="Shea T.D."/>
            <person name="Shenoy N."/>
            <person name="Sisk P."/>
            <person name="Stolte C."/>
            <person name="Sykes S.N."/>
            <person name="Walk T."/>
            <person name="White J."/>
            <person name="Yandava C."/>
            <person name="Haas B."/>
            <person name="Henn M.R."/>
            <person name="Nusbaum C."/>
            <person name="Birren B."/>
        </authorList>
    </citation>
    <scope>NUCLEOTIDE SEQUENCE [LARGE SCALE GENOMIC DNA]</scope>
    <source>
        <strain evidence="2 3">M605</strain>
    </source>
</reference>
<dbReference type="SUPFAM" id="SSF56436">
    <property type="entry name" value="C-type lectin-like"/>
    <property type="match status" value="1"/>
</dbReference>
<sequence length="298" mass="33888">MITLIDNIRRILLFGMVFLLLSGCDNKQEELKLANEQLTDMVFVEGGSFMMGDFGPTMGERLPFSPEIDDDHLHKVTLDNFSMSKYRVTWGQFNRYLALQGKSKTKAYIRLKSLDKKDSYSKYSGDTYPAAVLWQEAKDYCQWVGKTTGRKVDLPTEAQWEYAARSRGQLFIMANKDNYWHKDDSAWSDEVDRKDKSFAGSIEPVGSYPPNPLGLYDMMGNGFDWINDWYDADYYKISPEDNPTGPVKGDKKVLRGSGGASYWSNLVILRFSDKGNGKEGRAGIGYGFRCVLNEPKPL</sequence>
<dbReference type="EMBL" id="GL883916">
    <property type="protein sequence ID" value="EGI14445.1"/>
    <property type="molecule type" value="Genomic_DNA"/>
</dbReference>
<dbReference type="InterPro" id="IPR016187">
    <property type="entry name" value="CTDL_fold"/>
</dbReference>
<proteinExistence type="predicted"/>
<dbReference type="HOGENOM" id="CLU_012431_8_0_6"/>
<organism evidence="2 3">
    <name type="scientific">Escherichia coli M605</name>
    <dbReference type="NCBI Taxonomy" id="656417"/>
    <lineage>
        <taxon>Bacteria</taxon>
        <taxon>Pseudomonadati</taxon>
        <taxon>Pseudomonadota</taxon>
        <taxon>Gammaproteobacteria</taxon>
        <taxon>Enterobacterales</taxon>
        <taxon>Enterobacteriaceae</taxon>
        <taxon>Escherichia</taxon>
    </lineage>
</organism>
<protein>
    <recommendedName>
        <fullName evidence="1">Sulfatase-modifying factor enzyme-like domain-containing protein</fullName>
    </recommendedName>
</protein>
<dbReference type="RefSeq" id="WP_000631305.1">
    <property type="nucleotide sequence ID" value="NZ_GL883916.1"/>
</dbReference>
<accession>F4T2C8</accession>
<dbReference type="InterPro" id="IPR042095">
    <property type="entry name" value="SUMF_sf"/>
</dbReference>
<dbReference type="Gene3D" id="3.90.1580.10">
    <property type="entry name" value="paralog of FGE (formylglycine-generating enzyme)"/>
    <property type="match status" value="1"/>
</dbReference>
<evidence type="ECO:0000313" key="3">
    <source>
        <dbReference type="Proteomes" id="UP000004710"/>
    </source>
</evidence>
<dbReference type="Pfam" id="PF03781">
    <property type="entry name" value="FGE-sulfatase"/>
    <property type="match status" value="1"/>
</dbReference>
<dbReference type="PANTHER" id="PTHR23150">
    <property type="entry name" value="SULFATASE MODIFYING FACTOR 1, 2"/>
    <property type="match status" value="1"/>
</dbReference>
<evidence type="ECO:0000259" key="1">
    <source>
        <dbReference type="Pfam" id="PF03781"/>
    </source>
</evidence>
<dbReference type="InterPro" id="IPR005532">
    <property type="entry name" value="SUMF_dom"/>
</dbReference>
<dbReference type="Proteomes" id="UP000004710">
    <property type="component" value="Unassembled WGS sequence"/>
</dbReference>